<proteinExistence type="predicted"/>
<reference evidence="2 3" key="1">
    <citation type="submission" date="2021-09" db="EMBL/GenBank/DDBJ databases">
        <title>Lysobacter sp. 13A isolated from the river sediment.</title>
        <authorList>
            <person name="Liu H."/>
            <person name="Li S."/>
            <person name="Mao S."/>
        </authorList>
    </citation>
    <scope>NUCLEOTIDE SEQUENCE [LARGE SCALE GENOMIC DNA]</scope>
    <source>
        <strain evidence="2 3">13A</strain>
    </source>
</reference>
<feature type="region of interest" description="Disordered" evidence="1">
    <location>
        <begin position="24"/>
        <end position="77"/>
    </location>
</feature>
<comment type="caution">
    <text evidence="2">The sequence shown here is derived from an EMBL/GenBank/DDBJ whole genome shotgun (WGS) entry which is preliminary data.</text>
</comment>
<dbReference type="RefSeq" id="WP_223677085.1">
    <property type="nucleotide sequence ID" value="NZ_JAINZW010000009.1"/>
</dbReference>
<name>A0ABS7T9X9_9GAMM</name>
<keyword evidence="3" id="KW-1185">Reference proteome</keyword>
<accession>A0ABS7T9X9</accession>
<sequence length="131" mass="13325">MSIYKDLLFLHGYVTHPGDLASTASASRGSASSAPVTTSSDAHPSTIDAPADDDCPAPAGTAWRRGPAPAARPTGGWFPLAAAGDGVSTLGLPEERDWFDHAFGNRVASLRAFGGRVAECVAPQAQACGCG</sequence>
<dbReference type="EMBL" id="JAINZW010000009">
    <property type="protein sequence ID" value="MBZ4040628.1"/>
    <property type="molecule type" value="Genomic_DNA"/>
</dbReference>
<feature type="compositionally biased region" description="Low complexity" evidence="1">
    <location>
        <begin position="24"/>
        <end position="34"/>
    </location>
</feature>
<evidence type="ECO:0000313" key="2">
    <source>
        <dbReference type="EMBL" id="MBZ4040628.1"/>
    </source>
</evidence>
<dbReference type="Proteomes" id="UP001430954">
    <property type="component" value="Unassembled WGS sequence"/>
</dbReference>
<protein>
    <submittedName>
        <fullName evidence="2">Uncharacterized protein</fullName>
    </submittedName>
</protein>
<feature type="compositionally biased region" description="Low complexity" evidence="1">
    <location>
        <begin position="56"/>
        <end position="77"/>
    </location>
</feature>
<gene>
    <name evidence="2" type="ORF">K6753_13905</name>
</gene>
<evidence type="ECO:0000313" key="3">
    <source>
        <dbReference type="Proteomes" id="UP001430954"/>
    </source>
</evidence>
<organism evidence="2 3">
    <name type="scientific">Novilysobacter selenitireducens</name>
    <dbReference type="NCBI Taxonomy" id="2872639"/>
    <lineage>
        <taxon>Bacteria</taxon>
        <taxon>Pseudomonadati</taxon>
        <taxon>Pseudomonadota</taxon>
        <taxon>Gammaproteobacteria</taxon>
        <taxon>Lysobacterales</taxon>
        <taxon>Lysobacteraceae</taxon>
        <taxon>Novilysobacter</taxon>
    </lineage>
</organism>
<evidence type="ECO:0000256" key="1">
    <source>
        <dbReference type="SAM" id="MobiDB-lite"/>
    </source>
</evidence>